<dbReference type="GO" id="GO:0006284">
    <property type="term" value="P:base-excision repair"/>
    <property type="evidence" value="ECO:0007669"/>
    <property type="project" value="TreeGrafter"/>
</dbReference>
<dbReference type="PANTHER" id="PTHR15114:SF1">
    <property type="entry name" value="REPLICATION PROTEIN A 14 KDA SUBUNIT"/>
    <property type="match status" value="1"/>
</dbReference>
<name>A0A0G4NJ89_VERLO</name>
<dbReference type="AlphaFoldDB" id="A0A0G4NJ89"/>
<dbReference type="GO" id="GO:0006298">
    <property type="term" value="P:mismatch repair"/>
    <property type="evidence" value="ECO:0007669"/>
    <property type="project" value="TreeGrafter"/>
</dbReference>
<evidence type="ECO:0000313" key="5">
    <source>
        <dbReference type="EMBL" id="CRK46498.1"/>
    </source>
</evidence>
<dbReference type="EMBL" id="CVQH01003335">
    <property type="protein sequence ID" value="CRK12046.1"/>
    <property type="molecule type" value="Genomic_DNA"/>
</dbReference>
<evidence type="ECO:0000313" key="8">
    <source>
        <dbReference type="Proteomes" id="UP000045706"/>
    </source>
</evidence>
<dbReference type="OrthoDB" id="188186at2759"/>
<dbReference type="CDD" id="cd04479">
    <property type="entry name" value="RPA3"/>
    <property type="match status" value="1"/>
</dbReference>
<dbReference type="InterPro" id="IPR013970">
    <property type="entry name" value="Rfa2"/>
</dbReference>
<dbReference type="SMR" id="A0A0G4NJ89"/>
<evidence type="ECO:0000256" key="1">
    <source>
        <dbReference type="ARBA" id="ARBA00004123"/>
    </source>
</evidence>
<dbReference type="Proteomes" id="UP000045706">
    <property type="component" value="Unassembled WGS sequence"/>
</dbReference>
<dbReference type="STRING" id="100787.A0A0G4NJ89"/>
<dbReference type="GO" id="GO:0006260">
    <property type="term" value="P:DNA replication"/>
    <property type="evidence" value="ECO:0007669"/>
    <property type="project" value="InterPro"/>
</dbReference>
<evidence type="ECO:0000313" key="4">
    <source>
        <dbReference type="EMBL" id="CRK12046.1"/>
    </source>
</evidence>
<reference evidence="7 8" key="1">
    <citation type="submission" date="2015-05" db="EMBL/GenBank/DDBJ databases">
        <authorList>
            <person name="Fogelqvist Johan"/>
        </authorList>
    </citation>
    <scope>NUCLEOTIDE SEQUENCE [LARGE SCALE GENOMIC DNA]</scope>
    <source>
        <strain evidence="4">VL1</strain>
        <strain evidence="5">VL2</strain>
    </source>
</reference>
<dbReference type="Proteomes" id="UP000689129">
    <property type="component" value="Unassembled WGS sequence"/>
</dbReference>
<comment type="similarity">
    <text evidence="2">Belongs to the replication factor A protein 3 family.</text>
</comment>
<sequence length="109" mass="11557">MAEASSNPRVSAQYLDAYVGRNVILVGKVTQLRGDTAIIDSDGPVTAVLDRDAHLNNGSGAQVIGKVNPDLSIKVLTSRDLGPDVDFKLASAVVEATQNFKPLFVYEGN</sequence>
<dbReference type="InterPro" id="IPR012340">
    <property type="entry name" value="NA-bd_OB-fold"/>
</dbReference>
<dbReference type="GO" id="GO:0006289">
    <property type="term" value="P:nucleotide-excision repair"/>
    <property type="evidence" value="ECO:0007669"/>
    <property type="project" value="TreeGrafter"/>
</dbReference>
<dbReference type="GO" id="GO:0003697">
    <property type="term" value="F:single-stranded DNA binding"/>
    <property type="evidence" value="ECO:0007669"/>
    <property type="project" value="TreeGrafter"/>
</dbReference>
<dbReference type="GO" id="GO:0005662">
    <property type="term" value="C:DNA replication factor A complex"/>
    <property type="evidence" value="ECO:0007669"/>
    <property type="project" value="TreeGrafter"/>
</dbReference>
<comment type="subcellular location">
    <subcellularLocation>
        <location evidence="1">Nucleus</location>
    </subcellularLocation>
</comment>
<dbReference type="GO" id="GO:0003684">
    <property type="term" value="F:damaged DNA binding"/>
    <property type="evidence" value="ECO:0007669"/>
    <property type="project" value="TreeGrafter"/>
</dbReference>
<keyword evidence="3" id="KW-0539">Nucleus</keyword>
<evidence type="ECO:0000313" key="7">
    <source>
        <dbReference type="Proteomes" id="UP000044602"/>
    </source>
</evidence>
<evidence type="ECO:0000313" key="6">
    <source>
        <dbReference type="EMBL" id="KAG7131995.1"/>
    </source>
</evidence>
<dbReference type="EMBL" id="JAEMWZ010000193">
    <property type="protein sequence ID" value="KAG7131995.1"/>
    <property type="molecule type" value="Genomic_DNA"/>
</dbReference>
<organism evidence="5 8">
    <name type="scientific">Verticillium longisporum</name>
    <name type="common">Verticillium dahliae var. longisporum</name>
    <dbReference type="NCBI Taxonomy" id="100787"/>
    <lineage>
        <taxon>Eukaryota</taxon>
        <taxon>Fungi</taxon>
        <taxon>Dikarya</taxon>
        <taxon>Ascomycota</taxon>
        <taxon>Pezizomycotina</taxon>
        <taxon>Sordariomycetes</taxon>
        <taxon>Hypocreomycetidae</taxon>
        <taxon>Glomerellales</taxon>
        <taxon>Plectosphaerellaceae</taxon>
        <taxon>Verticillium</taxon>
    </lineage>
</organism>
<dbReference type="Gene3D" id="2.40.50.140">
    <property type="entry name" value="Nucleic acid-binding proteins"/>
    <property type="match status" value="1"/>
</dbReference>
<dbReference type="Proteomes" id="UP000044602">
    <property type="component" value="Unassembled WGS sequence"/>
</dbReference>
<reference evidence="6" key="2">
    <citation type="journal article" date="2021" name="Mol. Plant Pathol.">
        <title>A 20-kb lineage-specific genomic region tames virulence in pathogenic amphidiploid Verticillium longisporum.</title>
        <authorList>
            <person name="Harting R."/>
            <person name="Starke J."/>
            <person name="Kusch H."/>
            <person name="Poggeler S."/>
            <person name="Maurus I."/>
            <person name="Schluter R."/>
            <person name="Landesfeind M."/>
            <person name="Bulla I."/>
            <person name="Nowrousian M."/>
            <person name="de Jonge R."/>
            <person name="Stahlhut G."/>
            <person name="Hoff K.J."/>
            <person name="Asshauer K.P."/>
            <person name="Thurmer A."/>
            <person name="Stanke M."/>
            <person name="Daniel R."/>
            <person name="Morgenstern B."/>
            <person name="Thomma B.P.H.J."/>
            <person name="Kronstad J.W."/>
            <person name="Braus-Stromeyer S.A."/>
            <person name="Braus G.H."/>
        </authorList>
    </citation>
    <scope>NUCLEOTIDE SEQUENCE</scope>
    <source>
        <strain evidence="6">Vl32</strain>
    </source>
</reference>
<gene>
    <name evidence="4" type="ORF">BN1708_002434</name>
    <name evidence="5" type="ORF">BN1723_007106</name>
    <name evidence="6" type="ORF">HYQ45_009518</name>
</gene>
<proteinExistence type="inferred from homology"/>
<evidence type="ECO:0000256" key="2">
    <source>
        <dbReference type="ARBA" id="ARBA00009761"/>
    </source>
</evidence>
<dbReference type="Pfam" id="PF08661">
    <property type="entry name" value="Rep_fac-A_3"/>
    <property type="match status" value="1"/>
</dbReference>
<dbReference type="SUPFAM" id="SSF50249">
    <property type="entry name" value="Nucleic acid-binding proteins"/>
    <property type="match status" value="1"/>
</dbReference>
<dbReference type="PANTHER" id="PTHR15114">
    <property type="entry name" value="REPLICATION PROTEIN A3"/>
    <property type="match status" value="1"/>
</dbReference>
<dbReference type="GO" id="GO:0035861">
    <property type="term" value="C:site of double-strand break"/>
    <property type="evidence" value="ECO:0007669"/>
    <property type="project" value="TreeGrafter"/>
</dbReference>
<dbReference type="EMBL" id="CVQI01035717">
    <property type="protein sequence ID" value="CRK46498.1"/>
    <property type="molecule type" value="Genomic_DNA"/>
</dbReference>
<evidence type="ECO:0000256" key="3">
    <source>
        <dbReference type="ARBA" id="ARBA00023242"/>
    </source>
</evidence>
<accession>A0A0G4NJ89</accession>
<dbReference type="GO" id="GO:0000724">
    <property type="term" value="P:double-strand break repair via homologous recombination"/>
    <property type="evidence" value="ECO:0007669"/>
    <property type="project" value="TreeGrafter"/>
</dbReference>
<keyword evidence="7" id="KW-1185">Reference proteome</keyword>
<protein>
    <submittedName>
        <fullName evidence="6">Replication factor A protein 3 like</fullName>
    </submittedName>
</protein>